<dbReference type="Pfam" id="PF00072">
    <property type="entry name" value="Response_reg"/>
    <property type="match status" value="1"/>
</dbReference>
<feature type="modified residue" description="4-aspartylphosphate" evidence="2">
    <location>
        <position position="69"/>
    </location>
</feature>
<reference evidence="4 5" key="2">
    <citation type="journal article" date="2016" name="Genome Announc.">
        <title>Complete Genome Sequence of a Strain of Azospirillum thiophilum Isolated from a Sulfide Spring.</title>
        <authorList>
            <person name="Fomenkov A."/>
            <person name="Vincze T."/>
            <person name="Grabovich M."/>
            <person name="Anton B.P."/>
            <person name="Dubinina G."/>
            <person name="Orlova M."/>
            <person name="Belousova E."/>
            <person name="Roberts R.J."/>
        </authorList>
    </citation>
    <scope>NUCLEOTIDE SEQUENCE [LARGE SCALE GENOMIC DNA]</scope>
    <source>
        <strain evidence="4 5">BV-S</strain>
    </source>
</reference>
<evidence type="ECO:0000313" key="5">
    <source>
        <dbReference type="Proteomes" id="UP000069935"/>
    </source>
</evidence>
<dbReference type="GO" id="GO:0000160">
    <property type="term" value="P:phosphorelay signal transduction system"/>
    <property type="evidence" value="ECO:0007669"/>
    <property type="project" value="InterPro"/>
</dbReference>
<feature type="domain" description="Response regulatory" evidence="3">
    <location>
        <begin position="18"/>
        <end position="135"/>
    </location>
</feature>
<name>A0AAC8ZTI3_9PROT</name>
<proteinExistence type="predicted"/>
<dbReference type="CDD" id="cd00156">
    <property type="entry name" value="REC"/>
    <property type="match status" value="1"/>
</dbReference>
<dbReference type="SUPFAM" id="SSF52172">
    <property type="entry name" value="CheY-like"/>
    <property type="match status" value="1"/>
</dbReference>
<evidence type="ECO:0000256" key="2">
    <source>
        <dbReference type="PROSITE-ProRule" id="PRU00169"/>
    </source>
</evidence>
<evidence type="ECO:0000259" key="3">
    <source>
        <dbReference type="PROSITE" id="PS50110"/>
    </source>
</evidence>
<dbReference type="InterPro" id="IPR011006">
    <property type="entry name" value="CheY-like_superfamily"/>
</dbReference>
<dbReference type="InterPro" id="IPR001789">
    <property type="entry name" value="Sig_transdc_resp-reg_receiver"/>
</dbReference>
<evidence type="ECO:0000256" key="1">
    <source>
        <dbReference type="ARBA" id="ARBA00022553"/>
    </source>
</evidence>
<reference evidence="5" key="1">
    <citation type="submission" date="2015-08" db="EMBL/GenBank/DDBJ databases">
        <title>Complete Genome Sequence of Azospirillum thiophilum BV-S.</title>
        <authorList>
            <person name="Fomenkov A."/>
            <person name="Vincze T."/>
            <person name="Grabovich M."/>
            <person name="Dubinina G."/>
            <person name="Orlova M."/>
            <person name="Belousova E."/>
            <person name="Roberts R.J."/>
        </authorList>
    </citation>
    <scope>NUCLEOTIDE SEQUENCE [LARGE SCALE GENOMIC DNA]</scope>
    <source>
        <strain evidence="5">BV-S</strain>
    </source>
</reference>
<dbReference type="PANTHER" id="PTHR44591:SF3">
    <property type="entry name" value="RESPONSE REGULATORY DOMAIN-CONTAINING PROTEIN"/>
    <property type="match status" value="1"/>
</dbReference>
<dbReference type="PANTHER" id="PTHR44591">
    <property type="entry name" value="STRESS RESPONSE REGULATOR PROTEIN 1"/>
    <property type="match status" value="1"/>
</dbReference>
<protein>
    <submittedName>
        <fullName evidence="4">Regulator</fullName>
    </submittedName>
</protein>
<dbReference type="AlphaFoldDB" id="A0AAC8ZTI3"/>
<dbReference type="PROSITE" id="PS50110">
    <property type="entry name" value="RESPONSE_REGULATORY"/>
    <property type="match status" value="1"/>
</dbReference>
<keyword evidence="1 2" id="KW-0597">Phosphoprotein</keyword>
<evidence type="ECO:0000313" key="4">
    <source>
        <dbReference type="EMBL" id="ALG70045.1"/>
    </source>
</evidence>
<dbReference type="SMART" id="SM00448">
    <property type="entry name" value="REC"/>
    <property type="match status" value="1"/>
</dbReference>
<dbReference type="EMBL" id="CP012401">
    <property type="protein sequence ID" value="ALG70045.1"/>
    <property type="molecule type" value="Genomic_DNA"/>
</dbReference>
<dbReference type="InterPro" id="IPR050595">
    <property type="entry name" value="Bact_response_regulator"/>
</dbReference>
<accession>A0AAC8ZTI3</accession>
<dbReference type="Proteomes" id="UP000069935">
    <property type="component" value="Chromosome 1"/>
</dbReference>
<organism evidence="4 5">
    <name type="scientific">Azospirillum thiophilum</name>
    <dbReference type="NCBI Taxonomy" id="528244"/>
    <lineage>
        <taxon>Bacteria</taxon>
        <taxon>Pseudomonadati</taxon>
        <taxon>Pseudomonadota</taxon>
        <taxon>Alphaproteobacteria</taxon>
        <taxon>Rhodospirillales</taxon>
        <taxon>Azospirillaceae</taxon>
        <taxon>Azospirillum</taxon>
    </lineage>
</organism>
<keyword evidence="5" id="KW-1185">Reference proteome</keyword>
<gene>
    <name evidence="4" type="ORF">AL072_02940</name>
</gene>
<sequence>MAEPTNDQATESVTYKPLIIVVDDDRSIVEGLEILLDGWGYEVMTALSAAALEQQLGGLTRAPNLIIADHYLPGGRTGRDVVELVRTATGQAVPAIILTGDSTPERRDEAELLGCQLLLKPVQVGPLRDAVEALSSR</sequence>
<dbReference type="Gene3D" id="3.40.50.2300">
    <property type="match status" value="1"/>
</dbReference>
<dbReference type="KEGG" id="ati:AL072_02940"/>